<evidence type="ECO:0000259" key="3">
    <source>
        <dbReference type="PROSITE" id="PS50977"/>
    </source>
</evidence>
<evidence type="ECO:0000256" key="1">
    <source>
        <dbReference type="ARBA" id="ARBA00023125"/>
    </source>
</evidence>
<dbReference type="GO" id="GO:0003677">
    <property type="term" value="F:DNA binding"/>
    <property type="evidence" value="ECO:0007669"/>
    <property type="project" value="UniProtKB-UniRule"/>
</dbReference>
<evidence type="ECO:0000313" key="4">
    <source>
        <dbReference type="EMBL" id="KRN26650.1"/>
    </source>
</evidence>
<dbReference type="PANTHER" id="PTHR43479">
    <property type="entry name" value="ACREF/ENVCD OPERON REPRESSOR-RELATED"/>
    <property type="match status" value="1"/>
</dbReference>
<dbReference type="PANTHER" id="PTHR43479:SF11">
    <property type="entry name" value="ACREF_ENVCD OPERON REPRESSOR-RELATED"/>
    <property type="match status" value="1"/>
</dbReference>
<reference evidence="4 5" key="1">
    <citation type="journal article" date="2015" name="Genome Announc.">
        <title>Expanding the biotechnology potential of lactobacilli through comparative genomics of 213 strains and associated genera.</title>
        <authorList>
            <person name="Sun Z."/>
            <person name="Harris H.M."/>
            <person name="McCann A."/>
            <person name="Guo C."/>
            <person name="Argimon S."/>
            <person name="Zhang W."/>
            <person name="Yang X."/>
            <person name="Jeffery I.B."/>
            <person name="Cooney J.C."/>
            <person name="Kagawa T.F."/>
            <person name="Liu W."/>
            <person name="Song Y."/>
            <person name="Salvetti E."/>
            <person name="Wrobel A."/>
            <person name="Rasinkangas P."/>
            <person name="Parkhill J."/>
            <person name="Rea M.C."/>
            <person name="O'Sullivan O."/>
            <person name="Ritari J."/>
            <person name="Douillard F.P."/>
            <person name="Paul Ross R."/>
            <person name="Yang R."/>
            <person name="Briner A.E."/>
            <person name="Felis G.E."/>
            <person name="de Vos W.M."/>
            <person name="Barrangou R."/>
            <person name="Klaenhammer T.R."/>
            <person name="Caufield P.W."/>
            <person name="Cui Y."/>
            <person name="Zhang H."/>
            <person name="O'Toole P.W."/>
        </authorList>
    </citation>
    <scope>NUCLEOTIDE SEQUENCE [LARGE SCALE GENOMIC DNA]</scope>
    <source>
        <strain evidence="4 5">ATCC 27304</strain>
    </source>
</reference>
<dbReference type="PRINTS" id="PR00455">
    <property type="entry name" value="HTHTETR"/>
</dbReference>
<keyword evidence="1 2" id="KW-0238">DNA-binding</keyword>
<dbReference type="InterPro" id="IPR009057">
    <property type="entry name" value="Homeodomain-like_sf"/>
</dbReference>
<organism evidence="4 5">
    <name type="scientific">Liquorilactobacillus mali</name>
    <dbReference type="NCBI Taxonomy" id="1618"/>
    <lineage>
        <taxon>Bacteria</taxon>
        <taxon>Bacillati</taxon>
        <taxon>Bacillota</taxon>
        <taxon>Bacilli</taxon>
        <taxon>Lactobacillales</taxon>
        <taxon>Lactobacillaceae</taxon>
        <taxon>Liquorilactobacillus</taxon>
    </lineage>
</organism>
<dbReference type="EMBL" id="JQAR01000039">
    <property type="protein sequence ID" value="KRN26650.1"/>
    <property type="molecule type" value="Genomic_DNA"/>
</dbReference>
<protein>
    <recommendedName>
        <fullName evidence="3">HTH tetR-type domain-containing protein</fullName>
    </recommendedName>
</protein>
<dbReference type="Gene3D" id="1.10.357.10">
    <property type="entry name" value="Tetracycline Repressor, domain 2"/>
    <property type="match status" value="1"/>
</dbReference>
<proteinExistence type="predicted"/>
<accession>A0A0R2FNY6</accession>
<dbReference type="PROSITE" id="PS50977">
    <property type="entry name" value="HTH_TETR_2"/>
    <property type="match status" value="1"/>
</dbReference>
<gene>
    <name evidence="4" type="ORF">IV36_GL001634</name>
</gene>
<dbReference type="InterPro" id="IPR050624">
    <property type="entry name" value="HTH-type_Tx_Regulator"/>
</dbReference>
<feature type="domain" description="HTH tetR-type" evidence="3">
    <location>
        <begin position="9"/>
        <end position="69"/>
    </location>
</feature>
<dbReference type="PATRIC" id="fig|1618.3.peg.1658"/>
<name>A0A0R2FNY6_9LACO</name>
<evidence type="ECO:0000256" key="2">
    <source>
        <dbReference type="PROSITE-ProRule" id="PRU00335"/>
    </source>
</evidence>
<dbReference type="InterPro" id="IPR001647">
    <property type="entry name" value="HTH_TetR"/>
</dbReference>
<dbReference type="AlphaFoldDB" id="A0A0R2FNY6"/>
<comment type="caution">
    <text evidence="4">The sequence shown here is derived from an EMBL/GenBank/DDBJ whole genome shotgun (WGS) entry which is preliminary data.</text>
</comment>
<dbReference type="STRING" id="1618.IV36_GL001634"/>
<dbReference type="Proteomes" id="UP000051727">
    <property type="component" value="Unassembled WGS sequence"/>
</dbReference>
<dbReference type="RefSeq" id="WP_056992544.1">
    <property type="nucleotide sequence ID" value="NZ_JATAAJ010000007.1"/>
</dbReference>
<dbReference type="Pfam" id="PF00440">
    <property type="entry name" value="TetR_N"/>
    <property type="match status" value="1"/>
</dbReference>
<dbReference type="SUPFAM" id="SSF46689">
    <property type="entry name" value="Homeodomain-like"/>
    <property type="match status" value="1"/>
</dbReference>
<sequence>MLKRCEQKVQTRENLFEASIELFNRNGVENTKITDIVKQANVAVGTFYVHFKSKEDLISAIYYEGLNNFMNIHIKEISQCSLTLKELLVKIGLLEFDFAQSVGVEVTTIAFSANLQTNMRKPGNHLKKREFSNEIQKIITNRANKTMFDKDLIFKEFETIIRGVMLTWCFDNGKSDIHELGEKLLTTALQNI</sequence>
<feature type="DNA-binding region" description="H-T-H motif" evidence="2">
    <location>
        <begin position="32"/>
        <end position="51"/>
    </location>
</feature>
<evidence type="ECO:0000313" key="5">
    <source>
        <dbReference type="Proteomes" id="UP000051727"/>
    </source>
</evidence>